<dbReference type="InterPro" id="IPR007136">
    <property type="entry name" value="DUF347"/>
</dbReference>
<keyword evidence="1" id="KW-0812">Transmembrane</keyword>
<dbReference type="EMBL" id="JABMIG020000239">
    <property type="protein sequence ID" value="KAL3784312.1"/>
    <property type="molecule type" value="Genomic_DNA"/>
</dbReference>
<dbReference type="SUPFAM" id="SSF82866">
    <property type="entry name" value="Multidrug efflux transporter AcrB transmembrane domain"/>
    <property type="match status" value="1"/>
</dbReference>
<keyword evidence="1" id="KW-1133">Transmembrane helix</keyword>
<dbReference type="Pfam" id="PF03988">
    <property type="entry name" value="DUF347"/>
    <property type="match status" value="4"/>
</dbReference>
<keyword evidence="3" id="KW-1185">Reference proteome</keyword>
<feature type="transmembrane region" description="Helical" evidence="1">
    <location>
        <begin position="161"/>
        <end position="181"/>
    </location>
</feature>
<feature type="transmembrane region" description="Helical" evidence="1">
    <location>
        <begin position="135"/>
        <end position="155"/>
    </location>
</feature>
<feature type="transmembrane region" description="Helical" evidence="1">
    <location>
        <begin position="232"/>
        <end position="261"/>
    </location>
</feature>
<proteinExistence type="predicted"/>
<gene>
    <name evidence="2" type="ORF">HJC23_004976</name>
</gene>
<evidence type="ECO:0000256" key="1">
    <source>
        <dbReference type="SAM" id="Phobius"/>
    </source>
</evidence>
<sequence>MIEISMIQFHLRHQNQVDKDHPDHAHIVLKNRVPEVTVVFWIIKVLSTTTGESFSDWLATSIGQHYGPVESDDAAGDDAAAGDDKRRLEGTDDDAAISENAWQPGLGLPNTTYIMLAVFVVGLAAQFYTKRYNAFVYWFLVVVVSVVGTCITDNIHDGLGVPNWIMSIVWFVILVTVFGAWYYKERTLSFHSIFTRRREAFYWCAILITFALGTAFGDLITEGFGLGYGKGVALFGGIILAVFLVWNFSQVNGVLCFWITYILTRPLGASLGDLLAGPKDEGGLGIGYEITRKALESMMTESEMQTAEKAVAIEHQSTRASTDHV</sequence>
<evidence type="ECO:0000313" key="3">
    <source>
        <dbReference type="Proteomes" id="UP001516023"/>
    </source>
</evidence>
<name>A0ABD3P9B3_9STRA</name>
<dbReference type="Proteomes" id="UP001516023">
    <property type="component" value="Unassembled WGS sequence"/>
</dbReference>
<feature type="transmembrane region" description="Helical" evidence="1">
    <location>
        <begin position="111"/>
        <end position="128"/>
    </location>
</feature>
<accession>A0ABD3P9B3</accession>
<comment type="caution">
    <text evidence="2">The sequence shown here is derived from an EMBL/GenBank/DDBJ whole genome shotgun (WGS) entry which is preliminary data.</text>
</comment>
<organism evidence="2 3">
    <name type="scientific">Cyclotella cryptica</name>
    <dbReference type="NCBI Taxonomy" id="29204"/>
    <lineage>
        <taxon>Eukaryota</taxon>
        <taxon>Sar</taxon>
        <taxon>Stramenopiles</taxon>
        <taxon>Ochrophyta</taxon>
        <taxon>Bacillariophyta</taxon>
        <taxon>Coscinodiscophyceae</taxon>
        <taxon>Thalassiosirophycidae</taxon>
        <taxon>Stephanodiscales</taxon>
        <taxon>Stephanodiscaceae</taxon>
        <taxon>Cyclotella</taxon>
    </lineage>
</organism>
<feature type="transmembrane region" description="Helical" evidence="1">
    <location>
        <begin position="201"/>
        <end position="220"/>
    </location>
</feature>
<reference evidence="2 3" key="1">
    <citation type="journal article" date="2020" name="G3 (Bethesda)">
        <title>Improved Reference Genome for Cyclotella cryptica CCMP332, a Model for Cell Wall Morphogenesis, Salinity Adaptation, and Lipid Production in Diatoms (Bacillariophyta).</title>
        <authorList>
            <person name="Roberts W.R."/>
            <person name="Downey K.M."/>
            <person name="Ruck E.C."/>
            <person name="Traller J.C."/>
            <person name="Alverson A.J."/>
        </authorList>
    </citation>
    <scope>NUCLEOTIDE SEQUENCE [LARGE SCALE GENOMIC DNA]</scope>
    <source>
        <strain evidence="2 3">CCMP332</strain>
    </source>
</reference>
<evidence type="ECO:0000313" key="2">
    <source>
        <dbReference type="EMBL" id="KAL3784312.1"/>
    </source>
</evidence>
<protein>
    <submittedName>
        <fullName evidence="2">Uncharacterized protein</fullName>
    </submittedName>
</protein>
<keyword evidence="1" id="KW-0472">Membrane</keyword>
<dbReference type="AlphaFoldDB" id="A0ABD3P9B3"/>